<feature type="transmembrane region" description="Helical" evidence="1">
    <location>
        <begin position="176"/>
        <end position="195"/>
    </location>
</feature>
<dbReference type="EMBL" id="BMEY01000011">
    <property type="protein sequence ID" value="GGA79458.1"/>
    <property type="molecule type" value="Genomic_DNA"/>
</dbReference>
<feature type="transmembrane region" description="Helical" evidence="1">
    <location>
        <begin position="22"/>
        <end position="52"/>
    </location>
</feature>
<evidence type="ECO:0000313" key="2">
    <source>
        <dbReference type="EMBL" id="GGA79458.1"/>
    </source>
</evidence>
<evidence type="ECO:0008006" key="4">
    <source>
        <dbReference type="Google" id="ProtNLM"/>
    </source>
</evidence>
<keyword evidence="1" id="KW-0472">Membrane</keyword>
<feature type="transmembrane region" description="Helical" evidence="1">
    <location>
        <begin position="106"/>
        <end position="128"/>
    </location>
</feature>
<dbReference type="AlphaFoldDB" id="A0A916S1U1"/>
<feature type="transmembrane region" description="Helical" evidence="1">
    <location>
        <begin position="72"/>
        <end position="91"/>
    </location>
</feature>
<proteinExistence type="predicted"/>
<evidence type="ECO:0000313" key="3">
    <source>
        <dbReference type="Proteomes" id="UP000613512"/>
    </source>
</evidence>
<dbReference type="Pfam" id="PF04854">
    <property type="entry name" value="DUF624"/>
    <property type="match status" value="1"/>
</dbReference>
<feature type="transmembrane region" description="Helical" evidence="1">
    <location>
        <begin position="149"/>
        <end position="170"/>
    </location>
</feature>
<accession>A0A916S1U1</accession>
<keyword evidence="1" id="KW-0812">Transmembrane</keyword>
<reference evidence="2" key="1">
    <citation type="journal article" date="2014" name="Int. J. Syst. Evol. Microbiol.">
        <title>Complete genome sequence of Corynebacterium casei LMG S-19264T (=DSM 44701T), isolated from a smear-ripened cheese.</title>
        <authorList>
            <consortium name="US DOE Joint Genome Institute (JGI-PGF)"/>
            <person name="Walter F."/>
            <person name="Albersmeier A."/>
            <person name="Kalinowski J."/>
            <person name="Ruckert C."/>
        </authorList>
    </citation>
    <scope>NUCLEOTIDE SEQUENCE</scope>
    <source>
        <strain evidence="2">CGMCC 1.12408</strain>
    </source>
</reference>
<keyword evidence="1" id="KW-1133">Transmembrane helix</keyword>
<name>A0A916S1U1_9BACI</name>
<gene>
    <name evidence="2" type="ORF">GCM10008025_23580</name>
</gene>
<keyword evidence="3" id="KW-1185">Reference proteome</keyword>
<dbReference type="Proteomes" id="UP000613512">
    <property type="component" value="Unassembled WGS sequence"/>
</dbReference>
<evidence type="ECO:0000256" key="1">
    <source>
        <dbReference type="SAM" id="Phobius"/>
    </source>
</evidence>
<reference evidence="2" key="2">
    <citation type="submission" date="2020-09" db="EMBL/GenBank/DDBJ databases">
        <authorList>
            <person name="Sun Q."/>
            <person name="Zhou Y."/>
        </authorList>
    </citation>
    <scope>NUCLEOTIDE SEQUENCE</scope>
    <source>
        <strain evidence="2">CGMCC 1.12408</strain>
    </source>
</reference>
<organism evidence="2 3">
    <name type="scientific">Ornithinibacillus halotolerans</name>
    <dbReference type="NCBI Taxonomy" id="1274357"/>
    <lineage>
        <taxon>Bacteria</taxon>
        <taxon>Bacillati</taxon>
        <taxon>Bacillota</taxon>
        <taxon>Bacilli</taxon>
        <taxon>Bacillales</taxon>
        <taxon>Bacillaceae</taxon>
        <taxon>Ornithinibacillus</taxon>
    </lineage>
</organism>
<dbReference type="InterPro" id="IPR006938">
    <property type="entry name" value="DUF624"/>
</dbReference>
<comment type="caution">
    <text evidence="2">The sequence shown here is derived from an EMBL/GenBank/DDBJ whole genome shotgun (WGS) entry which is preliminary data.</text>
</comment>
<dbReference type="RefSeq" id="WP_188384865.1">
    <property type="nucleotide sequence ID" value="NZ_BMEY01000011.1"/>
</dbReference>
<protein>
    <recommendedName>
        <fullName evidence="4">DUF624 domain-containing protein</fullName>
    </recommendedName>
</protein>
<sequence>MNIATRIFGAFEWFMRLVRLNIVFLLGCIGGLFIFSFFPSIVATFAVAKAWIKGEADLPIRKVFWENFKENYARSMVVGYLFCAASFILYIDFKFFNQFEIAAVKVPAMIVLIFLVAALVMTALYIFSNIYTMKGSLKELIKSSFFTSIAFPHWTAINLIGVVAILFIGYRFPGTVFFLTFSSAILWIACMNQIVRNKLEQKIAEMKEIMN</sequence>